<evidence type="ECO:0000313" key="3">
    <source>
        <dbReference type="Proteomes" id="UP001602287"/>
    </source>
</evidence>
<dbReference type="EMBL" id="JBIAZM010000002">
    <property type="protein sequence ID" value="MFF5199366.1"/>
    <property type="molecule type" value="Genomic_DNA"/>
</dbReference>
<evidence type="ECO:0000256" key="1">
    <source>
        <dbReference type="SAM" id="Phobius"/>
    </source>
</evidence>
<feature type="transmembrane region" description="Helical" evidence="1">
    <location>
        <begin position="69"/>
        <end position="89"/>
    </location>
</feature>
<keyword evidence="3" id="KW-1185">Reference proteome</keyword>
<keyword evidence="1" id="KW-1133">Transmembrane helix</keyword>
<reference evidence="2 3" key="1">
    <citation type="submission" date="2024-10" db="EMBL/GenBank/DDBJ databases">
        <title>The Natural Products Discovery Center: Release of the First 8490 Sequenced Strains for Exploring Actinobacteria Biosynthetic Diversity.</title>
        <authorList>
            <person name="Kalkreuter E."/>
            <person name="Kautsar S.A."/>
            <person name="Yang D."/>
            <person name="Bader C.D."/>
            <person name="Teijaro C.N."/>
            <person name="Fluegel L."/>
            <person name="Davis C.M."/>
            <person name="Simpson J.R."/>
            <person name="Lauterbach L."/>
            <person name="Steele A.D."/>
            <person name="Gui C."/>
            <person name="Meng S."/>
            <person name="Li G."/>
            <person name="Viehrig K."/>
            <person name="Ye F."/>
            <person name="Su P."/>
            <person name="Kiefer A.F."/>
            <person name="Nichols A."/>
            <person name="Cepeda A.J."/>
            <person name="Yan W."/>
            <person name="Fan B."/>
            <person name="Jiang Y."/>
            <person name="Adhikari A."/>
            <person name="Zheng C.-J."/>
            <person name="Schuster L."/>
            <person name="Cowan T.M."/>
            <person name="Smanski M.J."/>
            <person name="Chevrette M.G."/>
            <person name="De Carvalho L.P.S."/>
            <person name="Shen B."/>
        </authorList>
    </citation>
    <scope>NUCLEOTIDE SEQUENCE [LARGE SCALE GENOMIC DNA]</scope>
    <source>
        <strain evidence="2 3">NPDC000140</strain>
    </source>
</reference>
<dbReference type="RefSeq" id="WP_307857721.1">
    <property type="nucleotide sequence ID" value="NZ_JBIAZM010000002.1"/>
</dbReference>
<evidence type="ECO:0000313" key="2">
    <source>
        <dbReference type="EMBL" id="MFF5199366.1"/>
    </source>
</evidence>
<dbReference type="Proteomes" id="UP001602287">
    <property type="component" value="Unassembled WGS sequence"/>
</dbReference>
<feature type="transmembrane region" description="Helical" evidence="1">
    <location>
        <begin position="7"/>
        <end position="30"/>
    </location>
</feature>
<feature type="transmembrane region" description="Helical" evidence="1">
    <location>
        <begin position="101"/>
        <end position="124"/>
    </location>
</feature>
<keyword evidence="1" id="KW-0812">Transmembrane</keyword>
<accession>A0ABW6VP19</accession>
<proteinExistence type="predicted"/>
<protein>
    <submittedName>
        <fullName evidence="2">Uncharacterized protein</fullName>
    </submittedName>
</protein>
<name>A0ABW6VP19_9ACTN</name>
<gene>
    <name evidence="2" type="ORF">ACFY3B_07120</name>
</gene>
<keyword evidence="1" id="KW-0472">Membrane</keyword>
<sequence>MPRWIRVVVIVTVCVLGYGGIVHLGDLLGVRPGGPSPSTPTWLMLYFTSLTVFDPLAALLLALRRIEGLLLGCAVFVSDAAANGYANYVLDTMPGITPGRIGQAVITALAVALIAATPAVAPWLHRPRRAS</sequence>
<organism evidence="2 3">
    <name type="scientific">Micromonospora parva</name>
    <dbReference type="NCBI Taxonomy" id="1464048"/>
    <lineage>
        <taxon>Bacteria</taxon>
        <taxon>Bacillati</taxon>
        <taxon>Actinomycetota</taxon>
        <taxon>Actinomycetes</taxon>
        <taxon>Micromonosporales</taxon>
        <taxon>Micromonosporaceae</taxon>
        <taxon>Micromonospora</taxon>
    </lineage>
</organism>
<comment type="caution">
    <text evidence="2">The sequence shown here is derived from an EMBL/GenBank/DDBJ whole genome shotgun (WGS) entry which is preliminary data.</text>
</comment>
<feature type="transmembrane region" description="Helical" evidence="1">
    <location>
        <begin position="42"/>
        <end position="62"/>
    </location>
</feature>